<dbReference type="EC" id="2.3.-.-" evidence="4"/>
<keyword evidence="5" id="KW-1185">Reference proteome</keyword>
<dbReference type="CDD" id="cd04301">
    <property type="entry name" value="NAT_SF"/>
    <property type="match status" value="1"/>
</dbReference>
<comment type="caution">
    <text evidence="4">The sequence shown here is derived from an EMBL/GenBank/DDBJ whole genome shotgun (WGS) entry which is preliminary data.</text>
</comment>
<dbReference type="GO" id="GO:0016746">
    <property type="term" value="F:acyltransferase activity"/>
    <property type="evidence" value="ECO:0007669"/>
    <property type="project" value="UniProtKB-KW"/>
</dbReference>
<dbReference type="Proteomes" id="UP001589789">
    <property type="component" value="Unassembled WGS sequence"/>
</dbReference>
<proteinExistence type="predicted"/>
<evidence type="ECO:0000313" key="5">
    <source>
        <dbReference type="Proteomes" id="UP001589789"/>
    </source>
</evidence>
<dbReference type="RefSeq" id="WP_377055215.1">
    <property type="nucleotide sequence ID" value="NZ_JBHLVZ010000084.1"/>
</dbReference>
<protein>
    <submittedName>
        <fullName evidence="4">GNAT family N-acetyltransferase</fullName>
        <ecNumber evidence="4">2.3.-.-</ecNumber>
    </submittedName>
</protein>
<accession>A0ABV6IYE2</accession>
<dbReference type="InterPro" id="IPR016181">
    <property type="entry name" value="Acyl_CoA_acyltransferase"/>
</dbReference>
<dbReference type="PANTHER" id="PTHR10545">
    <property type="entry name" value="DIAMINE N-ACETYLTRANSFERASE"/>
    <property type="match status" value="1"/>
</dbReference>
<dbReference type="InterPro" id="IPR000182">
    <property type="entry name" value="GNAT_dom"/>
</dbReference>
<dbReference type="SUPFAM" id="SSF55729">
    <property type="entry name" value="Acyl-CoA N-acyltransferases (Nat)"/>
    <property type="match status" value="1"/>
</dbReference>
<organism evidence="4 5">
    <name type="scientific">Muricoccus vinaceus</name>
    <dbReference type="NCBI Taxonomy" id="424704"/>
    <lineage>
        <taxon>Bacteria</taxon>
        <taxon>Pseudomonadati</taxon>
        <taxon>Pseudomonadota</taxon>
        <taxon>Alphaproteobacteria</taxon>
        <taxon>Acetobacterales</taxon>
        <taxon>Roseomonadaceae</taxon>
        <taxon>Muricoccus</taxon>
    </lineage>
</organism>
<dbReference type="Pfam" id="PF00583">
    <property type="entry name" value="Acetyltransf_1"/>
    <property type="match status" value="1"/>
</dbReference>
<dbReference type="PROSITE" id="PS51186">
    <property type="entry name" value="GNAT"/>
    <property type="match status" value="1"/>
</dbReference>
<evidence type="ECO:0000256" key="2">
    <source>
        <dbReference type="ARBA" id="ARBA00023315"/>
    </source>
</evidence>
<dbReference type="PANTHER" id="PTHR10545:SF29">
    <property type="entry name" value="GH14572P-RELATED"/>
    <property type="match status" value="1"/>
</dbReference>
<evidence type="ECO:0000256" key="1">
    <source>
        <dbReference type="ARBA" id="ARBA00022679"/>
    </source>
</evidence>
<gene>
    <name evidence="4" type="ORF">ACFFIC_24240</name>
</gene>
<dbReference type="EMBL" id="JBHLVZ010000084">
    <property type="protein sequence ID" value="MFC0388629.1"/>
    <property type="molecule type" value="Genomic_DNA"/>
</dbReference>
<reference evidence="4 5" key="1">
    <citation type="submission" date="2024-09" db="EMBL/GenBank/DDBJ databases">
        <authorList>
            <person name="Sun Q."/>
            <person name="Mori K."/>
        </authorList>
    </citation>
    <scope>NUCLEOTIDE SEQUENCE [LARGE SCALE GENOMIC DNA]</scope>
    <source>
        <strain evidence="4 5">CCM 7468</strain>
    </source>
</reference>
<evidence type="ECO:0000259" key="3">
    <source>
        <dbReference type="PROSITE" id="PS51186"/>
    </source>
</evidence>
<keyword evidence="1 4" id="KW-0808">Transferase</keyword>
<evidence type="ECO:0000313" key="4">
    <source>
        <dbReference type="EMBL" id="MFC0388629.1"/>
    </source>
</evidence>
<feature type="domain" description="N-acetyltransferase" evidence="3">
    <location>
        <begin position="8"/>
        <end position="163"/>
    </location>
</feature>
<dbReference type="InterPro" id="IPR051016">
    <property type="entry name" value="Diverse_Substrate_AcTransf"/>
</dbReference>
<dbReference type="Gene3D" id="3.40.630.30">
    <property type="match status" value="1"/>
</dbReference>
<name>A0ABV6IYE2_9PROT</name>
<keyword evidence="2 4" id="KW-0012">Acyltransferase</keyword>
<sequence>MTEAAAPFTLRDATPADLAEVVRLVRELADYEKLLHEAVATEEDFRALLFGEKPFLHAVLAEVGGRVVGQALWFNNVSTFTGRPGIYLEDIFVEPAHRGLGIGRAFFRFLARRAVAEGWTRLDWQVLDWNEPSIAFYRGLGARGMDEWTGQRLSGEALRQLAA</sequence>